<proteinExistence type="predicted"/>
<name>A0A849VC97_9GAMM</name>
<evidence type="ECO:0000313" key="3">
    <source>
        <dbReference type="Proteomes" id="UP000586305"/>
    </source>
</evidence>
<organism evidence="2 3">
    <name type="scientific">Pseudoalteromonas caenipelagi</name>
    <dbReference type="NCBI Taxonomy" id="2726988"/>
    <lineage>
        <taxon>Bacteria</taxon>
        <taxon>Pseudomonadati</taxon>
        <taxon>Pseudomonadota</taxon>
        <taxon>Gammaproteobacteria</taxon>
        <taxon>Alteromonadales</taxon>
        <taxon>Pseudoalteromonadaceae</taxon>
        <taxon>Pseudoalteromonas</taxon>
    </lineage>
</organism>
<feature type="domain" description="Solute-binding protein family 3/N-terminal" evidence="1">
    <location>
        <begin position="27"/>
        <end position="262"/>
    </location>
</feature>
<gene>
    <name evidence="2" type="ORF">HG263_01985</name>
</gene>
<evidence type="ECO:0000259" key="1">
    <source>
        <dbReference type="Pfam" id="PF00497"/>
    </source>
</evidence>
<dbReference type="SUPFAM" id="SSF53850">
    <property type="entry name" value="Periplasmic binding protein-like II"/>
    <property type="match status" value="1"/>
</dbReference>
<reference evidence="2 3" key="1">
    <citation type="submission" date="2020-04" db="EMBL/GenBank/DDBJ databases">
        <title>Pseudoalteromonas caenipelagi sp. nov., isolated from a tidal flat.</title>
        <authorList>
            <person name="Park S."/>
            <person name="Yoon J.-H."/>
        </authorList>
    </citation>
    <scope>NUCLEOTIDE SEQUENCE [LARGE SCALE GENOMIC DNA]</scope>
    <source>
        <strain evidence="2 3">JBTF-M23</strain>
    </source>
</reference>
<sequence>MLRTCIFILLLLPLSTLAKSITWIYVDFAPYYILDGAKKGFGRDERVIQLLDKALPSYDFKFVTLPASRAIHELSSPKNLYCMISIYKTPQRAQHIDYTVESSTIGLSPSLAIRRSTLQRLNLELGQQVSIRELIHRYQLTLGISASRSFGGILDGIIDTIPPEQLVSRPGKDPLMSLTKMLLKKRVDITLGYPSEHYHMQQLLDDDYQLSQLTIKETESFAQGYVGCTKQAQTPALINELNSALKTIKATRAFSDAMLYWLPTELQPTLTSKLIQQSNDTPEG</sequence>
<dbReference type="EMBL" id="JABBPG010000001">
    <property type="protein sequence ID" value="NOU49321.1"/>
    <property type="molecule type" value="Genomic_DNA"/>
</dbReference>
<comment type="caution">
    <text evidence="2">The sequence shown here is derived from an EMBL/GenBank/DDBJ whole genome shotgun (WGS) entry which is preliminary data.</text>
</comment>
<dbReference type="Pfam" id="PF00497">
    <property type="entry name" value="SBP_bac_3"/>
    <property type="match status" value="1"/>
</dbReference>
<dbReference type="RefSeq" id="WP_171624408.1">
    <property type="nucleotide sequence ID" value="NZ_JABBPG010000001.1"/>
</dbReference>
<dbReference type="Gene3D" id="3.40.190.10">
    <property type="entry name" value="Periplasmic binding protein-like II"/>
    <property type="match status" value="2"/>
</dbReference>
<accession>A0A849VC97</accession>
<evidence type="ECO:0000313" key="2">
    <source>
        <dbReference type="EMBL" id="NOU49321.1"/>
    </source>
</evidence>
<dbReference type="InterPro" id="IPR001638">
    <property type="entry name" value="Solute-binding_3/MltF_N"/>
</dbReference>
<keyword evidence="3" id="KW-1185">Reference proteome</keyword>
<dbReference type="Proteomes" id="UP000586305">
    <property type="component" value="Unassembled WGS sequence"/>
</dbReference>
<dbReference type="AlphaFoldDB" id="A0A849VC97"/>
<protein>
    <submittedName>
        <fullName evidence="2">Transporter substrate-binding domain-containing protein</fullName>
    </submittedName>
</protein>